<keyword evidence="4" id="KW-0808">Transferase</keyword>
<keyword evidence="10" id="KW-0175">Coiled coil</keyword>
<evidence type="ECO:0000313" key="15">
    <source>
        <dbReference type="EMBL" id="MBU8543702.1"/>
    </source>
</evidence>
<dbReference type="InterPro" id="IPR003594">
    <property type="entry name" value="HATPase_dom"/>
</dbReference>
<evidence type="ECO:0000259" key="12">
    <source>
        <dbReference type="PROSITE" id="PS50110"/>
    </source>
</evidence>
<dbReference type="CDD" id="cd00130">
    <property type="entry name" value="PAS"/>
    <property type="match status" value="2"/>
</dbReference>
<evidence type="ECO:0000256" key="4">
    <source>
        <dbReference type="ARBA" id="ARBA00022679"/>
    </source>
</evidence>
<evidence type="ECO:0000256" key="3">
    <source>
        <dbReference type="ARBA" id="ARBA00022553"/>
    </source>
</evidence>
<evidence type="ECO:0000256" key="6">
    <source>
        <dbReference type="ARBA" id="ARBA00022777"/>
    </source>
</evidence>
<dbReference type="NCBIfam" id="TIGR00229">
    <property type="entry name" value="sensory_box"/>
    <property type="match status" value="2"/>
</dbReference>
<proteinExistence type="predicted"/>
<comment type="caution">
    <text evidence="15">The sequence shown here is derived from an EMBL/GenBank/DDBJ whole genome shotgun (WGS) entry which is preliminary data.</text>
</comment>
<gene>
    <name evidence="15" type="ORF">JJQ90_08290</name>
</gene>
<dbReference type="InterPro" id="IPR000700">
    <property type="entry name" value="PAS-assoc_C"/>
</dbReference>
<feature type="coiled-coil region" evidence="10">
    <location>
        <begin position="115"/>
        <end position="149"/>
    </location>
</feature>
<dbReference type="EMBL" id="JAERQM010000002">
    <property type="protein sequence ID" value="MBU8543702.1"/>
    <property type="molecule type" value="Genomic_DNA"/>
</dbReference>
<dbReference type="InterPro" id="IPR005467">
    <property type="entry name" value="His_kinase_dom"/>
</dbReference>
<evidence type="ECO:0000256" key="9">
    <source>
        <dbReference type="PROSITE-ProRule" id="PRU00169"/>
    </source>
</evidence>
<feature type="domain" description="Response regulatory" evidence="12">
    <location>
        <begin position="532"/>
        <end position="645"/>
    </location>
</feature>
<dbReference type="InterPro" id="IPR013767">
    <property type="entry name" value="PAS_fold"/>
</dbReference>
<keyword evidence="3 9" id="KW-0597">Phosphoprotein</keyword>
<dbReference type="Pfam" id="PF02518">
    <property type="entry name" value="HATPase_c"/>
    <property type="match status" value="1"/>
</dbReference>
<evidence type="ECO:0000259" key="14">
    <source>
        <dbReference type="PROSITE" id="PS50113"/>
    </source>
</evidence>
<dbReference type="SMART" id="SM00448">
    <property type="entry name" value="REC"/>
    <property type="match status" value="1"/>
</dbReference>
<feature type="domain" description="PAC" evidence="14">
    <location>
        <begin position="227"/>
        <end position="277"/>
    </location>
</feature>
<sequence length="657" mass="71069">MQEDALIDALADALPGCAAIRLAPDGRIIHWTEAAQRILGHAEATALGQHVGILYAPEQAAAGQPWRDLEQARRRGRLVLESSICRQDGSCFWAQSTILPQPEPEAGFALLLRDLTEQRRAIDALEATRRELEERVTELTALRRQQRGAGEARFRQVVEAAPNAMVMINAAGLIEMVNAQAERVFGYPRAEMLGQPVEMLVPARYRHHHPGLRGAFMSDPRSRPMGAGRDLHGLRKDGSEFPVEIGLNPIETEDGPMVLSAILDLSARVQLEALLRQAQKMEAVGRLTAGVAHDFNNLLQAMIGSLEMLKDRVQSDPKSEELVEASIDAALRGARLTHHLLAFSRKQVLRPSRIEIAGLLRRTVSMLERTLGPNIRIRAEEEQGGLHAFADAAQLEACILNLSINARDAMPQGGTLTIRAQGCHIGPEAATETLPAGDYALLAVEDTGSGIPPELLDKIFEPFFTTKGVGEGSGLGLPMVLGYARQSGGDVRVTSQPGQGTRVELFLPRSASVDLDRAADRQAAPVQPAQGRVLLVDDAPAVLQTLGAFLSGAGYQVVRVGSGDEALRLVVAGAKLDCVVTDYAMPGMSGVDLLRRIETLRPELPGLIVTGYPGVENLSDLPPHIQILRKPFLRAELLRRVRALVTEGRLALRPPGG</sequence>
<keyword evidence="5" id="KW-0547">Nucleotide-binding</keyword>
<keyword evidence="16" id="KW-1185">Reference proteome</keyword>
<comment type="catalytic activity">
    <reaction evidence="1">
        <text>ATP + protein L-histidine = ADP + protein N-phospho-L-histidine.</text>
        <dbReference type="EC" id="2.7.13.3"/>
    </reaction>
</comment>
<dbReference type="PROSITE" id="PS50110">
    <property type="entry name" value="RESPONSE_REGULATORY"/>
    <property type="match status" value="1"/>
</dbReference>
<feature type="domain" description="PAS" evidence="13">
    <location>
        <begin position="150"/>
        <end position="202"/>
    </location>
</feature>
<dbReference type="EC" id="2.7.13.3" evidence="2"/>
<name>A0ABS6H794_9PROT</name>
<dbReference type="Pfam" id="PF00989">
    <property type="entry name" value="PAS"/>
    <property type="match status" value="1"/>
</dbReference>
<keyword evidence="6" id="KW-0418">Kinase</keyword>
<dbReference type="InterPro" id="IPR003661">
    <property type="entry name" value="HisK_dim/P_dom"/>
</dbReference>
<feature type="modified residue" description="4-aspartylphosphate" evidence="9">
    <location>
        <position position="582"/>
    </location>
</feature>
<dbReference type="CDD" id="cd00082">
    <property type="entry name" value="HisKA"/>
    <property type="match status" value="1"/>
</dbReference>
<dbReference type="PROSITE" id="PS50109">
    <property type="entry name" value="HIS_KIN"/>
    <property type="match status" value="1"/>
</dbReference>
<keyword evidence="8" id="KW-0902">Two-component regulatory system</keyword>
<reference evidence="15 16" key="1">
    <citation type="submission" date="2021-01" db="EMBL/GenBank/DDBJ databases">
        <title>Roseomonas sp. nov, a bacterium isolated from an oil production mixture in Yumen Oilfield.</title>
        <authorList>
            <person name="Wu D."/>
        </authorList>
    </citation>
    <scope>NUCLEOTIDE SEQUENCE [LARGE SCALE GENOMIC DNA]</scope>
    <source>
        <strain evidence="15 16">ROY-5-3</strain>
    </source>
</reference>
<dbReference type="Pfam" id="PF00512">
    <property type="entry name" value="HisKA"/>
    <property type="match status" value="1"/>
</dbReference>
<evidence type="ECO:0000259" key="13">
    <source>
        <dbReference type="PROSITE" id="PS50112"/>
    </source>
</evidence>
<dbReference type="PANTHER" id="PTHR43065:SF49">
    <property type="entry name" value="HISTIDINE KINASE"/>
    <property type="match status" value="1"/>
</dbReference>
<dbReference type="SMART" id="SM00388">
    <property type="entry name" value="HisKA"/>
    <property type="match status" value="1"/>
</dbReference>
<dbReference type="Pfam" id="PF00072">
    <property type="entry name" value="Response_reg"/>
    <property type="match status" value="1"/>
</dbReference>
<dbReference type="SMART" id="SM00091">
    <property type="entry name" value="PAS"/>
    <property type="match status" value="2"/>
</dbReference>
<evidence type="ECO:0000256" key="5">
    <source>
        <dbReference type="ARBA" id="ARBA00022741"/>
    </source>
</evidence>
<dbReference type="InterPro" id="IPR001789">
    <property type="entry name" value="Sig_transdc_resp-reg_receiver"/>
</dbReference>
<dbReference type="RefSeq" id="WP_216874286.1">
    <property type="nucleotide sequence ID" value="NZ_JAERQM010000002.1"/>
</dbReference>
<protein>
    <recommendedName>
        <fullName evidence="2">histidine kinase</fullName>
        <ecNumber evidence="2">2.7.13.3</ecNumber>
    </recommendedName>
</protein>
<dbReference type="Proteomes" id="UP000689967">
    <property type="component" value="Unassembled WGS sequence"/>
</dbReference>
<feature type="domain" description="Histidine kinase" evidence="11">
    <location>
        <begin position="290"/>
        <end position="511"/>
    </location>
</feature>
<dbReference type="PROSITE" id="PS50112">
    <property type="entry name" value="PAS"/>
    <property type="match status" value="1"/>
</dbReference>
<evidence type="ECO:0000259" key="11">
    <source>
        <dbReference type="PROSITE" id="PS50109"/>
    </source>
</evidence>
<accession>A0ABS6H794</accession>
<dbReference type="InterPro" id="IPR000014">
    <property type="entry name" value="PAS"/>
</dbReference>
<evidence type="ECO:0000256" key="1">
    <source>
        <dbReference type="ARBA" id="ARBA00000085"/>
    </source>
</evidence>
<keyword evidence="7" id="KW-0067">ATP-binding</keyword>
<dbReference type="PROSITE" id="PS50113">
    <property type="entry name" value="PAC"/>
    <property type="match status" value="1"/>
</dbReference>
<dbReference type="SMART" id="SM00387">
    <property type="entry name" value="HATPase_c"/>
    <property type="match status" value="1"/>
</dbReference>
<evidence type="ECO:0000256" key="7">
    <source>
        <dbReference type="ARBA" id="ARBA00022840"/>
    </source>
</evidence>
<organism evidence="15 16">
    <name type="scientific">Falsiroseomonas oleicola</name>
    <dbReference type="NCBI Taxonomy" id="2801474"/>
    <lineage>
        <taxon>Bacteria</taxon>
        <taxon>Pseudomonadati</taxon>
        <taxon>Pseudomonadota</taxon>
        <taxon>Alphaproteobacteria</taxon>
        <taxon>Acetobacterales</taxon>
        <taxon>Roseomonadaceae</taxon>
        <taxon>Falsiroseomonas</taxon>
    </lineage>
</organism>
<dbReference type="Pfam" id="PF13426">
    <property type="entry name" value="PAS_9"/>
    <property type="match status" value="1"/>
</dbReference>
<evidence type="ECO:0000256" key="10">
    <source>
        <dbReference type="SAM" id="Coils"/>
    </source>
</evidence>
<dbReference type="PANTHER" id="PTHR43065">
    <property type="entry name" value="SENSOR HISTIDINE KINASE"/>
    <property type="match status" value="1"/>
</dbReference>
<evidence type="ECO:0000256" key="2">
    <source>
        <dbReference type="ARBA" id="ARBA00012438"/>
    </source>
</evidence>
<evidence type="ECO:0000313" key="16">
    <source>
        <dbReference type="Proteomes" id="UP000689967"/>
    </source>
</evidence>
<evidence type="ECO:0000256" key="8">
    <source>
        <dbReference type="ARBA" id="ARBA00023012"/>
    </source>
</evidence>